<dbReference type="OMA" id="FRSEKCK"/>
<reference evidence="3 5" key="9">
    <citation type="journal article" date="2015" name="G3 (Bethesda)">
        <title>Gene Model Annotations for Drosophila melanogaster: Impact of High-Throughput Data.</title>
        <authorList>
            <consortium name="FlyBase Consortium"/>
            <person name="Matthews B.B."/>
            <person name="Dos Santos G."/>
            <person name="Crosby M.A."/>
            <person name="Emmert D.B."/>
            <person name="St Pierre S.E."/>
            <person name="Gramates L.S."/>
            <person name="Zhou P."/>
            <person name="Schroeder A.J."/>
            <person name="Falls K."/>
            <person name="Strelets V."/>
            <person name="Russo S.M."/>
            <person name="Gelbart W.M."/>
            <person name="null"/>
        </authorList>
    </citation>
    <scope>NUCLEOTIDE SEQUENCE [LARGE SCALE GENOMIC DNA]</scope>
    <source>
        <strain evidence="5">Berkeley</strain>
    </source>
</reference>
<gene>
    <name evidence="3" type="primary">Dmel\CG46465</name>
    <name evidence="3 4" type="ORF">CG46465</name>
    <name evidence="3" type="ORF">Dmel_CG46465</name>
</gene>
<evidence type="ECO:0000313" key="5">
    <source>
        <dbReference type="Proteomes" id="UP000000803"/>
    </source>
</evidence>
<dbReference type="AlphaFoldDB" id="A0A6H2EIG2"/>
<reference evidence="3 5" key="2">
    <citation type="journal article" date="2002" name="Genome Biol.">
        <title>Finishing a whole-genome shotgun: release 3 of the Drosophila melanogaster euchromatic genome sequence.</title>
        <authorList>
            <person name="Celniker S.E."/>
            <person name="Wheeler D.A."/>
            <person name="Kronmiller B."/>
            <person name="Carlson J.W."/>
            <person name="Halpern A."/>
            <person name="Patel S."/>
            <person name="Adams M."/>
            <person name="Champe M."/>
            <person name="Dugan S.P."/>
            <person name="Frise E."/>
            <person name="Hodgson A."/>
            <person name="George R.A."/>
            <person name="Hoskins R.A."/>
            <person name="Laverty T."/>
            <person name="Muzny D.M."/>
            <person name="Nelson C.R."/>
            <person name="Pacleb J.M."/>
            <person name="Park S."/>
            <person name="Pfeiffer B.D."/>
            <person name="Richards S."/>
            <person name="Sodergren E.J."/>
            <person name="Svirskas R."/>
            <person name="Tabor P.E."/>
            <person name="Wan K."/>
            <person name="Stapleton M."/>
            <person name="Sutton G.G."/>
            <person name="Venter C."/>
            <person name="Weinstock G."/>
            <person name="Scherer S.E."/>
            <person name="Myers E.W."/>
            <person name="Gibbs R.A."/>
            <person name="Rubin G.M."/>
        </authorList>
    </citation>
    <scope>NUCLEOTIDE SEQUENCE [LARGE SCALE GENOMIC DNA]</scope>
    <source>
        <strain evidence="5">Berkeley</strain>
    </source>
</reference>
<dbReference type="Proteomes" id="UP000000803">
    <property type="component" value="Chromosome 2L"/>
</dbReference>
<accession>A0A6H2EIG2</accession>
<reference evidence="3 5" key="6">
    <citation type="journal article" date="2005" name="PLoS Comput. Biol.">
        <title>Combined evidence annotation of transposable elements in genome sequences.</title>
        <authorList>
            <person name="Quesneville H."/>
            <person name="Bergman C.M."/>
            <person name="Andrieu O."/>
            <person name="Autard D."/>
            <person name="Nouaud D."/>
            <person name="Ashburner M."/>
            <person name="Anxolabehere D."/>
        </authorList>
    </citation>
    <scope>NUCLEOTIDE SEQUENCE [LARGE SCALE GENOMIC DNA]</scope>
    <source>
        <strain evidence="5">Berkeley</strain>
    </source>
</reference>
<reference evidence="3 5" key="11">
    <citation type="journal article" date="2015" name="Genome Res.">
        <title>The Release 6 reference sequence of the Drosophila melanogaster genome.</title>
        <authorList>
            <person name="Hoskins R.A."/>
            <person name="Carlson J.W."/>
            <person name="Wan K.H."/>
            <person name="Park S."/>
            <person name="Mendez I."/>
            <person name="Galle S.E."/>
            <person name="Booth B.W."/>
            <person name="Pfeiffer B.D."/>
            <person name="George R.A."/>
            <person name="Svirskas R."/>
            <person name="Krzywinski M."/>
            <person name="Schein J."/>
            <person name="Accardo M.C."/>
            <person name="Damia E."/>
            <person name="Messina G."/>
            <person name="Mendez-Lago M."/>
            <person name="de Pablos B."/>
            <person name="Demakova O.V."/>
            <person name="Andreyeva E.N."/>
            <person name="Boldyreva L.V."/>
            <person name="Marra M."/>
            <person name="Carvalho A.B."/>
            <person name="Dimitri P."/>
            <person name="Villasante A."/>
            <person name="Zhimulev I.F."/>
            <person name="Rubin G.M."/>
            <person name="Karpen G.H."/>
            <person name="Celniker S.E."/>
        </authorList>
    </citation>
    <scope>NUCLEOTIDE SEQUENCE [LARGE SCALE GENOMIC DNA]</scope>
    <source>
        <strain evidence="5">Berkeley</strain>
    </source>
</reference>
<reference evidence="3 5" key="1">
    <citation type="journal article" date="2000" name="Science">
        <title>The genome sequence of Drosophila melanogaster.</title>
        <authorList>
            <person name="Adams M.D."/>
            <person name="Celniker S.E."/>
            <person name="Holt R.A."/>
            <person name="Evans C.A."/>
            <person name="Gocayne J.D."/>
            <person name="Amanatides P.G."/>
            <person name="Scherer S.E."/>
            <person name="Li P.W."/>
            <person name="Hoskins R.A."/>
            <person name="Galle R.F."/>
            <person name="George R.A."/>
            <person name="Lewis S.E."/>
            <person name="Richards S."/>
            <person name="Ashburner M."/>
            <person name="Henderson S.N."/>
            <person name="Sutton G.G."/>
            <person name="Wortman J.R."/>
            <person name="Yandell M.D."/>
            <person name="Zhang Q."/>
            <person name="Chen L.X."/>
            <person name="Brandon R.C."/>
            <person name="Rogers Y.H."/>
            <person name="Blazej R.G."/>
            <person name="Champe M."/>
            <person name="Pfeiffer B.D."/>
            <person name="Wan K.H."/>
            <person name="Doyle C."/>
            <person name="Baxter E.G."/>
            <person name="Helt G."/>
            <person name="Nelson C.R."/>
            <person name="Gabor G.L."/>
            <person name="Abril J.F."/>
            <person name="Agbayani A."/>
            <person name="An H.J."/>
            <person name="Andrews-Pfannkoch C."/>
            <person name="Baldwin D."/>
            <person name="Ballew R.M."/>
            <person name="Basu A."/>
            <person name="Baxendale J."/>
            <person name="Bayraktaroglu L."/>
            <person name="Beasley E.M."/>
            <person name="Beeson K.Y."/>
            <person name="Benos P.V."/>
            <person name="Berman B.P."/>
            <person name="Bhandari D."/>
            <person name="Bolshakov S."/>
            <person name="Borkova D."/>
            <person name="Botchan M.R."/>
            <person name="Bouck J."/>
            <person name="Brokstein P."/>
            <person name="Brottier P."/>
            <person name="Burtis K.C."/>
            <person name="Busam D.A."/>
            <person name="Butler H."/>
            <person name="Cadieu E."/>
            <person name="Center A."/>
            <person name="Chandra I."/>
            <person name="Cherry J.M."/>
            <person name="Cawley S."/>
            <person name="Dahlke C."/>
            <person name="Davenport L.B."/>
            <person name="Davies P."/>
            <person name="de Pablos B."/>
            <person name="Delcher A."/>
            <person name="Deng Z."/>
            <person name="Mays A.D."/>
            <person name="Dew I."/>
            <person name="Dietz S.M."/>
            <person name="Dodson K."/>
            <person name="Doup L.E."/>
            <person name="Downes M."/>
            <person name="Dugan-Rocha S."/>
            <person name="Dunkov B.C."/>
            <person name="Dunn P."/>
            <person name="Durbin K.J."/>
            <person name="Evangelista C.C."/>
            <person name="Ferraz C."/>
            <person name="Ferriera S."/>
            <person name="Fleischmann W."/>
            <person name="Fosler C."/>
            <person name="Gabrielian A.E."/>
            <person name="Garg N.S."/>
            <person name="Gelbart W.M."/>
            <person name="Glasser K."/>
            <person name="Glodek A."/>
            <person name="Gong F."/>
            <person name="Gorrell J.H."/>
            <person name="Gu Z."/>
            <person name="Guan P."/>
            <person name="Harris M."/>
            <person name="Harris N.L."/>
            <person name="Harvey D."/>
            <person name="Heiman T.J."/>
            <person name="Hernandez J.R."/>
            <person name="Houck J."/>
            <person name="Hostin D."/>
            <person name="Houston K.A."/>
            <person name="Howland T.J."/>
            <person name="Wei M.H."/>
            <person name="Ibegwam C."/>
            <person name="Jalali M."/>
            <person name="Kalush F."/>
            <person name="Karpen G.H."/>
            <person name="Ke Z."/>
            <person name="Kennison J.A."/>
            <person name="Ketchum K.A."/>
            <person name="Kimmel B.E."/>
            <person name="Kodira C.D."/>
            <person name="Kraft C."/>
            <person name="Kravitz S."/>
            <person name="Kulp D."/>
            <person name="Lai Z."/>
            <person name="Lasko P."/>
            <person name="Lei Y."/>
            <person name="Levitsky A.A."/>
            <person name="Li J."/>
            <person name="Li Z."/>
            <person name="Liang Y."/>
            <person name="Lin X."/>
            <person name="Liu X."/>
            <person name="Mattei B."/>
            <person name="McIntosh T.C."/>
            <person name="McLeod M.P."/>
            <person name="McPherson D."/>
            <person name="Merkulov G."/>
            <person name="Milshina N.V."/>
            <person name="Mobarry C."/>
            <person name="Morris J."/>
            <person name="Moshrefi A."/>
            <person name="Mount S.M."/>
            <person name="Moy M."/>
            <person name="Murphy B."/>
            <person name="Murphy L."/>
            <person name="Muzny D.M."/>
            <person name="Nelson D.L."/>
            <person name="Nelson D.R."/>
            <person name="Nelson K.A."/>
            <person name="Nixon K."/>
            <person name="Nusskern D.R."/>
            <person name="Pacleb J.M."/>
            <person name="Palazzolo M."/>
            <person name="Pittman G.S."/>
            <person name="Pan S."/>
            <person name="Pollard J."/>
            <person name="Puri V."/>
            <person name="Reese M.G."/>
            <person name="Reinert K."/>
            <person name="Remington K."/>
            <person name="Saunders R.D."/>
            <person name="Scheeler F."/>
            <person name="Shen H."/>
            <person name="Shue B.C."/>
            <person name="Siden-Kiamos I."/>
            <person name="Simpson M."/>
            <person name="Skupski M.P."/>
            <person name="Smith T."/>
            <person name="Spier E."/>
            <person name="Spradling A.C."/>
            <person name="Stapleton M."/>
            <person name="Strong R."/>
            <person name="Sun E."/>
            <person name="Svirskas R."/>
            <person name="Tector C."/>
            <person name="Turner R."/>
            <person name="Venter E."/>
            <person name="Wang A.H."/>
            <person name="Wang X."/>
            <person name="Wang Z.Y."/>
            <person name="Wassarman D.A."/>
            <person name="Weinstock G.M."/>
            <person name="Weissenbach J."/>
            <person name="Williams S.M."/>
            <person name="WoodageT"/>
            <person name="Worley K.C."/>
            <person name="Wu D."/>
            <person name="Yang S."/>
            <person name="Yao Q.A."/>
            <person name="Ye J."/>
            <person name="Yeh R.F."/>
            <person name="Zaveri J.S."/>
            <person name="Zhan M."/>
            <person name="Zhang G."/>
            <person name="Zhao Q."/>
            <person name="Zheng L."/>
            <person name="Zheng X.H."/>
            <person name="Zhong F.N."/>
            <person name="Zhong W."/>
            <person name="Zhou X."/>
            <person name="Zhu S."/>
            <person name="Zhu X."/>
            <person name="Smith H.O."/>
            <person name="Gibbs R.A."/>
            <person name="Myers E.W."/>
            <person name="Rubin G.M."/>
            <person name="Venter J.C."/>
        </authorList>
    </citation>
    <scope>NUCLEOTIDE SEQUENCE [LARGE SCALE GENOMIC DNA]</scope>
    <source>
        <strain evidence="5">Berkeley</strain>
    </source>
</reference>
<organism evidence="3 5">
    <name type="scientific">Drosophila melanogaster</name>
    <name type="common">Fruit fly</name>
    <dbReference type="NCBI Taxonomy" id="7227"/>
    <lineage>
        <taxon>Eukaryota</taxon>
        <taxon>Metazoa</taxon>
        <taxon>Ecdysozoa</taxon>
        <taxon>Arthropoda</taxon>
        <taxon>Hexapoda</taxon>
        <taxon>Insecta</taxon>
        <taxon>Pterygota</taxon>
        <taxon>Neoptera</taxon>
        <taxon>Endopterygota</taxon>
        <taxon>Diptera</taxon>
        <taxon>Brachycera</taxon>
        <taxon>Muscomorpha</taxon>
        <taxon>Ephydroidea</taxon>
        <taxon>Drosophilidae</taxon>
        <taxon>Drosophila</taxon>
        <taxon>Sophophora</taxon>
    </lineage>
</organism>
<keyword evidence="5" id="KW-1185">Reference proteome</keyword>
<dbReference type="EMBL" id="AE014134">
    <property type="protein sequence ID" value="QJC20914.1"/>
    <property type="molecule type" value="Genomic_DNA"/>
</dbReference>
<evidence type="ECO:0000256" key="1">
    <source>
        <dbReference type="SAM" id="MobiDB-lite"/>
    </source>
</evidence>
<evidence type="ECO:0000256" key="2">
    <source>
        <dbReference type="SAM" id="SignalP"/>
    </source>
</evidence>
<dbReference type="FlyBase" id="FBgn0287596">
    <property type="gene designation" value="CG46465"/>
</dbReference>
<protein>
    <recommendedName>
        <fullName evidence="6">DUF753 domain-containing protein</fullName>
    </recommendedName>
</protein>
<evidence type="ECO:0000313" key="3">
    <source>
        <dbReference type="EMBL" id="QJC20914.1"/>
    </source>
</evidence>
<feature type="region of interest" description="Disordered" evidence="1">
    <location>
        <begin position="35"/>
        <end position="58"/>
    </location>
</feature>
<dbReference type="OrthoDB" id="7860159at2759"/>
<reference evidence="3 5" key="5">
    <citation type="journal article" date="2002" name="Genome Biol.">
        <title>Heterochromatic sequences in a Drosophila whole-genome shotgun assembly.</title>
        <authorList>
            <person name="Hoskins R.A."/>
            <person name="Smith C.D."/>
            <person name="Carlson J.W."/>
            <person name="Carvalho A.B."/>
            <person name="Halpern A."/>
            <person name="Kaminker J.S."/>
            <person name="Kennedy C."/>
            <person name="Mungall C.J."/>
            <person name="Sullivan B.A."/>
            <person name="Sutton G.G."/>
            <person name="Yasuhara J.C."/>
            <person name="Wakimoto B.T."/>
            <person name="Myers E.W."/>
            <person name="Celniker S.E."/>
            <person name="Rubin G.M."/>
            <person name="Karpen G.H."/>
        </authorList>
    </citation>
    <scope>NUCLEOTIDE SEQUENCE [LARGE SCALE GENOMIC DNA]</scope>
    <source>
        <strain evidence="5">Berkeley</strain>
    </source>
</reference>
<reference evidence="3 5" key="4">
    <citation type="journal article" date="2002" name="Genome Biol.">
        <title>The transposable elements of the Drosophila melanogaster euchromatin: a genomics perspective.</title>
        <authorList>
            <person name="Kaminker J.S."/>
            <person name="Bergman C.M."/>
            <person name="Kronmiller B."/>
            <person name="Carlson J."/>
            <person name="Svirskas R."/>
            <person name="Patel S."/>
            <person name="Frise E."/>
            <person name="Wheeler D.A."/>
            <person name="Lewis S.E."/>
            <person name="Rubin G.M."/>
            <person name="Ashburner M."/>
            <person name="Celniker S.E."/>
        </authorList>
    </citation>
    <scope>NUCLEOTIDE SEQUENCE [LARGE SCALE GENOMIC DNA]</scope>
    <source>
        <strain evidence="5">Berkeley</strain>
    </source>
</reference>
<reference evidence="3 5" key="7">
    <citation type="journal article" date="2007" name="Science">
        <title>The Release 5.1 annotation of Drosophila melanogaster heterochromatin.</title>
        <authorList>
            <person name="Smith C.D."/>
            <person name="Shu S."/>
            <person name="Mungall C.J."/>
            <person name="Karpen G.H."/>
        </authorList>
    </citation>
    <scope>NUCLEOTIDE SEQUENCE [LARGE SCALE GENOMIC DNA]</scope>
    <source>
        <strain evidence="5">Berkeley</strain>
    </source>
</reference>
<reference evidence="3 5" key="8">
    <citation type="journal article" date="2007" name="Science">
        <title>Sequence finishing and mapping of Drosophila melanogaster heterochromatin.</title>
        <authorList>
            <person name="Hoskins R.A."/>
            <person name="Carlson J.W."/>
            <person name="Kennedy C."/>
            <person name="Acevedo D."/>
            <person name="Evans-Holm M."/>
            <person name="Frise E."/>
            <person name="Wan K.H."/>
            <person name="Park S."/>
            <person name="Mendez-Lago M."/>
            <person name="Rossi F."/>
            <person name="Villasante A."/>
            <person name="Dimitri P."/>
            <person name="Karpen G.H."/>
            <person name="Celniker S.E."/>
        </authorList>
    </citation>
    <scope>NUCLEOTIDE SEQUENCE [LARGE SCALE GENOMIC DNA]</scope>
    <source>
        <strain evidence="5">Berkeley</strain>
    </source>
</reference>
<dbReference type="VEuPathDB" id="VectorBase:FBgn0287596"/>
<sequence>MCLLSNNIILLTILSVLEVQGLYQQQTSTVLPTVKSTMSSDHTTGMEESSSPVEETTTLSPPIRCLSCKFCSPNEGKTRTRKGKKMCHIKLGELNGCVSMYFNFNSSAGGPDGFMVRSCISDMDESSLEHCEKHAELCERCFEDDCNYVEIDKNGLATNAGSRIIYSSLMIFCLAGWLFRSEKCKLMIIL</sequence>
<dbReference type="InParanoid" id="A0A6H2EIG2"/>
<proteinExistence type="predicted"/>
<reference evidence="3 5" key="3">
    <citation type="journal article" date="2002" name="Genome Biol.">
        <title>Annotation of the Drosophila melanogaster euchromatic genome: a systematic review.</title>
        <authorList>
            <person name="Misra S."/>
            <person name="Crosby M.A."/>
            <person name="Mungall C.J."/>
            <person name="Matthews B.B."/>
            <person name="Campbell K.S."/>
            <person name="Hradecky P."/>
            <person name="Huang Y."/>
            <person name="Kaminker J.S."/>
            <person name="Millburn G.H."/>
            <person name="Prochnik S.E."/>
            <person name="Smith C.D."/>
            <person name="Tupy J.L."/>
            <person name="Whitfied E.J."/>
            <person name="Bayraktaroglu L."/>
            <person name="Berman B.P."/>
            <person name="Bettencourt B.R."/>
            <person name="Celniker S.E."/>
            <person name="de Grey A.D."/>
            <person name="Drysdale R.A."/>
            <person name="Harris N.L."/>
            <person name="Richter J."/>
            <person name="Russo S."/>
            <person name="Schroeder A.J."/>
            <person name="Shu S.Q."/>
            <person name="Stapleton M."/>
            <person name="Yamada C."/>
            <person name="Ashburner M."/>
            <person name="Gelbart W.M."/>
            <person name="Rubin G.M."/>
            <person name="Lewis S.E."/>
        </authorList>
    </citation>
    <scope>GENOME REANNOTATION</scope>
    <source>
        <strain evidence="5">Berkeley</strain>
    </source>
</reference>
<feature type="signal peptide" evidence="2">
    <location>
        <begin position="1"/>
        <end position="21"/>
    </location>
</feature>
<dbReference type="AGR" id="FB:FBgn0287596"/>
<feature type="compositionally biased region" description="Low complexity" evidence="1">
    <location>
        <begin position="47"/>
        <end position="58"/>
    </location>
</feature>
<evidence type="ECO:0008006" key="6">
    <source>
        <dbReference type="Google" id="ProtNLM"/>
    </source>
</evidence>
<evidence type="ECO:0000313" key="4">
    <source>
        <dbReference type="FlyBase" id="FBgn0287596"/>
    </source>
</evidence>
<reference evidence="3 5" key="10">
    <citation type="journal article" date="2015" name="G3 (Bethesda)">
        <title>Gene Model Annotations for Drosophila melanogaster: The Rule-Benders.</title>
        <authorList>
            <consortium name="FlyBase Consortium"/>
            <person name="Crosby M.A."/>
            <person name="Gramates L.S."/>
            <person name="Dos Santos G."/>
            <person name="Matthews B.B."/>
            <person name="St Pierre S.E."/>
            <person name="Zhou P."/>
            <person name="Schroeder A.J."/>
            <person name="Falls K."/>
            <person name="Emmert D.B."/>
            <person name="Russo S.M."/>
            <person name="Gelbart W.M."/>
            <person name="null"/>
        </authorList>
    </citation>
    <scope>NUCLEOTIDE SEQUENCE [LARGE SCALE GENOMIC DNA]</scope>
    <source>
        <strain evidence="5">Berkeley</strain>
    </source>
</reference>
<keyword evidence="2" id="KW-0732">Signal</keyword>
<feature type="chain" id="PRO_5026187362" description="DUF753 domain-containing protein" evidence="2">
    <location>
        <begin position="22"/>
        <end position="190"/>
    </location>
</feature>
<name>A0A6H2EIG2_DROME</name>